<sequence length="414" mass="48655">MAASMSHLLTHRHVLLLQGKMGGFFNRFSTFLQTQNIKVSKINFNAGDAFFYHHDNTYEYTDTLAQFSSWLQVFIEENSIDAIVCFGDCRPHHTQAACISEQLGTSFFVFEEGYLRPDYITLQEYGINGYSRLNTADIKALKKANDKPLYTHNRFYRLSIAAIVYYIIVWIYKSRYPHYSHYRGMTAWQEAIAWLKAPWRKLRGYLPDKRLQNKLTKEQSNNYFLISLQVHNDSQITHHSDYRDVVQFIDESIASFAEYADKQQLLVFKHHPLDRGHRDYRELVSSLARRYQVADRVFYGCDMHLPTLMKHSIGMVTINSTTGLQSVYHKKPTKIMGRAIYDTPKLIDQKPLNEFWQQPNRPDNEFYLRFREYLIEQTQINGAFYGRSPWMHKYLHSAGCEPIESDLSKTNTPQ</sequence>
<reference evidence="2 3" key="1">
    <citation type="submission" date="2018-05" db="EMBL/GenBank/DDBJ databases">
        <title>Genomic Encyclopedia of Type Strains, Phase IV (KMG-IV): sequencing the most valuable type-strain genomes for metagenomic binning, comparative biology and taxonomic classification.</title>
        <authorList>
            <person name="Goeker M."/>
        </authorList>
    </citation>
    <scope>NUCLEOTIDE SEQUENCE [LARGE SCALE GENOMIC DNA]</scope>
    <source>
        <strain evidence="2 3">DSM 7229</strain>
    </source>
</reference>
<gene>
    <name evidence="2" type="ORF">C8D84_10651</name>
</gene>
<dbReference type="GO" id="GO:0000271">
    <property type="term" value="P:polysaccharide biosynthetic process"/>
    <property type="evidence" value="ECO:0007669"/>
    <property type="project" value="InterPro"/>
</dbReference>
<dbReference type="GeneID" id="60255115"/>
<comment type="caution">
    <text evidence="2">The sequence shown here is derived from an EMBL/GenBank/DDBJ whole genome shotgun (WGS) entry which is preliminary data.</text>
</comment>
<evidence type="ECO:0000313" key="2">
    <source>
        <dbReference type="EMBL" id="PWK12921.1"/>
    </source>
</evidence>
<evidence type="ECO:0000313" key="3">
    <source>
        <dbReference type="Proteomes" id="UP000245655"/>
    </source>
</evidence>
<dbReference type="CDD" id="cd16441">
    <property type="entry name" value="beta_Kdo_transferase_KpsS"/>
    <property type="match status" value="1"/>
</dbReference>
<dbReference type="AlphaFoldDB" id="A0A2V1ZWQ8"/>
<keyword evidence="1" id="KW-0812">Transmembrane</keyword>
<dbReference type="GO" id="GO:0015774">
    <property type="term" value="P:polysaccharide transport"/>
    <property type="evidence" value="ECO:0007669"/>
    <property type="project" value="InterPro"/>
</dbReference>
<dbReference type="EMBL" id="QGGM01000006">
    <property type="protein sequence ID" value="PWK12921.1"/>
    <property type="molecule type" value="Genomic_DNA"/>
</dbReference>
<proteinExistence type="predicted"/>
<feature type="transmembrane region" description="Helical" evidence="1">
    <location>
        <begin position="155"/>
        <end position="172"/>
    </location>
</feature>
<organism evidence="2 3">
    <name type="scientific">Psychrobacter immobilis</name>
    <dbReference type="NCBI Taxonomy" id="498"/>
    <lineage>
        <taxon>Bacteria</taxon>
        <taxon>Pseudomonadati</taxon>
        <taxon>Pseudomonadota</taxon>
        <taxon>Gammaproteobacteria</taxon>
        <taxon>Moraxellales</taxon>
        <taxon>Moraxellaceae</taxon>
        <taxon>Psychrobacter</taxon>
    </lineage>
</organism>
<dbReference type="Pfam" id="PF05159">
    <property type="entry name" value="Capsule_synth"/>
    <property type="match status" value="1"/>
</dbReference>
<name>A0A2V1ZWQ8_PSYIM</name>
<dbReference type="RefSeq" id="WP_211181260.1">
    <property type="nucleotide sequence ID" value="NZ_CAJGZY010000007.1"/>
</dbReference>
<protein>
    <submittedName>
        <fullName evidence="2">Capsular polysaccharide export protein</fullName>
    </submittedName>
</protein>
<evidence type="ECO:0000256" key="1">
    <source>
        <dbReference type="SAM" id="Phobius"/>
    </source>
</evidence>
<dbReference type="InterPro" id="IPR007833">
    <property type="entry name" value="Capsule_polysaccharide_synth"/>
</dbReference>
<keyword evidence="3" id="KW-1185">Reference proteome</keyword>
<dbReference type="Proteomes" id="UP000245655">
    <property type="component" value="Unassembled WGS sequence"/>
</dbReference>
<keyword evidence="1" id="KW-0472">Membrane</keyword>
<accession>A0A2V1ZWQ8</accession>
<keyword evidence="1" id="KW-1133">Transmembrane helix</keyword>